<feature type="domain" description="Matrin-type" evidence="9">
    <location>
        <begin position="11"/>
        <end position="42"/>
    </location>
</feature>
<feature type="region of interest" description="Disordered" evidence="7">
    <location>
        <begin position="354"/>
        <end position="374"/>
    </location>
</feature>
<evidence type="ECO:0000313" key="11">
    <source>
        <dbReference type="Proteomes" id="UP000277928"/>
    </source>
</evidence>
<dbReference type="Proteomes" id="UP000277928">
    <property type="component" value="Unassembled WGS sequence"/>
</dbReference>
<dbReference type="GO" id="GO:0071011">
    <property type="term" value="C:precatalytic spliceosome"/>
    <property type="evidence" value="ECO:0007669"/>
    <property type="project" value="TreeGrafter"/>
</dbReference>
<evidence type="ECO:0000256" key="5">
    <source>
        <dbReference type="ARBA" id="ARBA00023242"/>
    </source>
</evidence>
<keyword evidence="6" id="KW-0175">Coiled coil</keyword>
<keyword evidence="4" id="KW-0862">Zinc</keyword>
<keyword evidence="3" id="KW-0863">Zinc-finger</keyword>
<dbReference type="InterPro" id="IPR040023">
    <property type="entry name" value="WBP4"/>
</dbReference>
<feature type="region of interest" description="Disordered" evidence="7">
    <location>
        <begin position="291"/>
        <end position="327"/>
    </location>
</feature>
<evidence type="ECO:0000256" key="1">
    <source>
        <dbReference type="ARBA" id="ARBA00004123"/>
    </source>
</evidence>
<dbReference type="Gene3D" id="2.20.70.10">
    <property type="match status" value="1"/>
</dbReference>
<keyword evidence="11" id="KW-1185">Reference proteome</keyword>
<dbReference type="CDD" id="cd00201">
    <property type="entry name" value="WW"/>
    <property type="match status" value="1"/>
</dbReference>
<feature type="domain" description="WW" evidence="8">
    <location>
        <begin position="139"/>
        <end position="172"/>
    </location>
</feature>
<feature type="compositionally biased region" description="Polar residues" evidence="7">
    <location>
        <begin position="301"/>
        <end position="315"/>
    </location>
</feature>
<dbReference type="PANTHER" id="PTHR13173:SF10">
    <property type="entry name" value="WW DOMAIN-BINDING PROTEIN 4"/>
    <property type="match status" value="1"/>
</dbReference>
<dbReference type="InterPro" id="IPR001202">
    <property type="entry name" value="WW_dom"/>
</dbReference>
<feature type="compositionally biased region" description="Basic and acidic residues" evidence="7">
    <location>
        <begin position="235"/>
        <end position="246"/>
    </location>
</feature>
<comment type="subcellular location">
    <subcellularLocation>
        <location evidence="1">Nucleus</location>
    </subcellularLocation>
</comment>
<dbReference type="AlphaFoldDB" id="A0A3P6SJS3"/>
<sequence length="443" mass="50409">MTDVWKSNARRFCEICKVWFADNRVSIEHHEGGQKHKAAIQAKLRELGKQNKQKEKEQNDLKATLAMMESAASKSMGISDSCPTAGIVGPMSRPKKYMDPRAHSASIAEMARQMAQRRKEQELEQRKAEHKSENEECGSESETVWVEAKTESGALYYFHMYNGVTVWDKPQNYYTAEQYTMKLATMESNSNVMAKNQVTQPSKLVSESRRHWGQQQTSGISGMLKTRQSTLSQDGTEKTIPEKQNTEDLSNMENPSSYHSTTVNEERGNSSEGSRIIVEFDPKMDAANFDVNECDIPLPPSSSQNSEQRRPTLNLSMKEEPLEESNRKQIVQHEYLNIKGEGIGVKSEMEKTVNTSGQKQPRRCGPYGPWVPVETVPEKPKVDWELPPEEQRRKRTSESALATEDLVTFGDKSAVIKRKKIDGPVEFRKRKTIIKTRRTIDDQ</sequence>
<dbReference type="OrthoDB" id="191651at2759"/>
<feature type="region of interest" description="Disordered" evidence="7">
    <location>
        <begin position="205"/>
        <end position="273"/>
    </location>
</feature>
<feature type="compositionally biased region" description="Polar residues" evidence="7">
    <location>
        <begin position="247"/>
        <end position="263"/>
    </location>
</feature>
<protein>
    <recommendedName>
        <fullName evidence="12">Matrin-type domain-containing protein</fullName>
    </recommendedName>
</protein>
<feature type="compositionally biased region" description="Basic and acidic residues" evidence="7">
    <location>
        <begin position="317"/>
        <end position="327"/>
    </location>
</feature>
<dbReference type="SMART" id="SM00451">
    <property type="entry name" value="ZnF_U1"/>
    <property type="match status" value="1"/>
</dbReference>
<evidence type="ECO:0000256" key="2">
    <source>
        <dbReference type="ARBA" id="ARBA00022723"/>
    </source>
</evidence>
<dbReference type="STRING" id="42156.A0A3P6SJS3"/>
<dbReference type="InterPro" id="IPR013085">
    <property type="entry name" value="U1-CZ_Znf_C2H2"/>
</dbReference>
<feature type="compositionally biased region" description="Polar residues" evidence="7">
    <location>
        <begin position="213"/>
        <end position="234"/>
    </location>
</feature>
<dbReference type="GO" id="GO:0000398">
    <property type="term" value="P:mRNA splicing, via spliceosome"/>
    <property type="evidence" value="ECO:0007669"/>
    <property type="project" value="InterPro"/>
</dbReference>
<organism evidence="10 11">
    <name type="scientific">Litomosoides sigmodontis</name>
    <name type="common">Filarial nematode worm</name>
    <dbReference type="NCBI Taxonomy" id="42156"/>
    <lineage>
        <taxon>Eukaryota</taxon>
        <taxon>Metazoa</taxon>
        <taxon>Ecdysozoa</taxon>
        <taxon>Nematoda</taxon>
        <taxon>Chromadorea</taxon>
        <taxon>Rhabditida</taxon>
        <taxon>Spirurina</taxon>
        <taxon>Spiruromorpha</taxon>
        <taxon>Filarioidea</taxon>
        <taxon>Onchocercidae</taxon>
        <taxon>Litomosoides</taxon>
    </lineage>
</organism>
<dbReference type="SMART" id="SM00456">
    <property type="entry name" value="WW"/>
    <property type="match status" value="1"/>
</dbReference>
<dbReference type="InterPro" id="IPR003604">
    <property type="entry name" value="Matrin/U1-like-C_Znf_C2H2"/>
</dbReference>
<dbReference type="EMBL" id="UYRX01000132">
    <property type="protein sequence ID" value="VDK75066.1"/>
    <property type="molecule type" value="Genomic_DNA"/>
</dbReference>
<feature type="region of interest" description="Disordered" evidence="7">
    <location>
        <begin position="117"/>
        <end position="139"/>
    </location>
</feature>
<name>A0A3P6SJS3_LITSI</name>
<evidence type="ECO:0000259" key="9">
    <source>
        <dbReference type="PROSITE" id="PS50171"/>
    </source>
</evidence>
<dbReference type="PROSITE" id="PS50171">
    <property type="entry name" value="ZF_MATRIN"/>
    <property type="match status" value="1"/>
</dbReference>
<evidence type="ECO:0008006" key="12">
    <source>
        <dbReference type="Google" id="ProtNLM"/>
    </source>
</evidence>
<dbReference type="PANTHER" id="PTHR13173">
    <property type="entry name" value="WW DOMAIN BINDING PROTEIN 4"/>
    <property type="match status" value="1"/>
</dbReference>
<evidence type="ECO:0000256" key="3">
    <source>
        <dbReference type="ARBA" id="ARBA00022771"/>
    </source>
</evidence>
<dbReference type="SUPFAM" id="SSF51045">
    <property type="entry name" value="WW domain"/>
    <property type="match status" value="1"/>
</dbReference>
<dbReference type="GO" id="GO:0008270">
    <property type="term" value="F:zinc ion binding"/>
    <property type="evidence" value="ECO:0007669"/>
    <property type="project" value="UniProtKB-KW"/>
</dbReference>
<dbReference type="Pfam" id="PF06220">
    <property type="entry name" value="zf-U1"/>
    <property type="match status" value="1"/>
</dbReference>
<dbReference type="InterPro" id="IPR000690">
    <property type="entry name" value="Matrin/U1-C_Znf_C2H2"/>
</dbReference>
<accession>A0A3P6SJS3</accession>
<gene>
    <name evidence="10" type="ORF">NLS_LOCUS2731</name>
</gene>
<feature type="compositionally biased region" description="Basic and acidic residues" evidence="7">
    <location>
        <begin position="117"/>
        <end position="134"/>
    </location>
</feature>
<dbReference type="PROSITE" id="PS50020">
    <property type="entry name" value="WW_DOMAIN_2"/>
    <property type="match status" value="1"/>
</dbReference>
<evidence type="ECO:0000256" key="6">
    <source>
        <dbReference type="SAM" id="Coils"/>
    </source>
</evidence>
<evidence type="ECO:0000256" key="4">
    <source>
        <dbReference type="ARBA" id="ARBA00022833"/>
    </source>
</evidence>
<dbReference type="Pfam" id="PF00397">
    <property type="entry name" value="WW"/>
    <property type="match status" value="1"/>
</dbReference>
<keyword evidence="2" id="KW-0479">Metal-binding</keyword>
<evidence type="ECO:0000256" key="7">
    <source>
        <dbReference type="SAM" id="MobiDB-lite"/>
    </source>
</evidence>
<evidence type="ECO:0000313" key="10">
    <source>
        <dbReference type="EMBL" id="VDK75066.1"/>
    </source>
</evidence>
<reference evidence="10 11" key="1">
    <citation type="submission" date="2018-08" db="EMBL/GenBank/DDBJ databases">
        <authorList>
            <person name="Laetsch R D."/>
            <person name="Stevens L."/>
            <person name="Kumar S."/>
            <person name="Blaxter L. M."/>
        </authorList>
    </citation>
    <scope>NUCLEOTIDE SEQUENCE [LARGE SCALE GENOMIC DNA]</scope>
</reference>
<dbReference type="GO" id="GO:0003723">
    <property type="term" value="F:RNA binding"/>
    <property type="evidence" value="ECO:0007669"/>
    <property type="project" value="TreeGrafter"/>
</dbReference>
<dbReference type="Gene3D" id="3.30.160.60">
    <property type="entry name" value="Classic Zinc Finger"/>
    <property type="match status" value="1"/>
</dbReference>
<keyword evidence="5" id="KW-0539">Nucleus</keyword>
<feature type="coiled-coil region" evidence="6">
    <location>
        <begin position="37"/>
        <end position="71"/>
    </location>
</feature>
<evidence type="ECO:0000259" key="8">
    <source>
        <dbReference type="PROSITE" id="PS50020"/>
    </source>
</evidence>
<proteinExistence type="predicted"/>
<dbReference type="OMA" id="FDNSTRW"/>
<dbReference type="InterPro" id="IPR036020">
    <property type="entry name" value="WW_dom_sf"/>
</dbReference>